<protein>
    <submittedName>
        <fullName evidence="8">Putative ABC transport system permease protein</fullName>
    </submittedName>
</protein>
<reference evidence="9" key="1">
    <citation type="submission" date="2017-08" db="EMBL/GenBank/DDBJ databases">
        <authorList>
            <person name="Varghese N."/>
            <person name="Submissions S."/>
        </authorList>
    </citation>
    <scope>NUCLEOTIDE SEQUENCE [LARGE SCALE GENOMIC DNA]</scope>
    <source>
        <strain evidence="9">AP-Melu-1000-B4</strain>
    </source>
</reference>
<dbReference type="InterPro" id="IPR003838">
    <property type="entry name" value="ABC3_permease_C"/>
</dbReference>
<dbReference type="Proteomes" id="UP000218069">
    <property type="component" value="Unassembled WGS sequence"/>
</dbReference>
<dbReference type="AlphaFoldDB" id="A0A240DZP5"/>
<evidence type="ECO:0000313" key="8">
    <source>
        <dbReference type="EMBL" id="SNX28422.1"/>
    </source>
</evidence>
<feature type="transmembrane region" description="Helical" evidence="6">
    <location>
        <begin position="348"/>
        <end position="374"/>
    </location>
</feature>
<evidence type="ECO:0000256" key="6">
    <source>
        <dbReference type="SAM" id="Phobius"/>
    </source>
</evidence>
<evidence type="ECO:0000313" key="9">
    <source>
        <dbReference type="Proteomes" id="UP000218069"/>
    </source>
</evidence>
<feature type="transmembrane region" description="Helical" evidence="6">
    <location>
        <begin position="258"/>
        <end position="276"/>
    </location>
</feature>
<keyword evidence="5 6" id="KW-0472">Membrane</keyword>
<evidence type="ECO:0000259" key="7">
    <source>
        <dbReference type="Pfam" id="PF02687"/>
    </source>
</evidence>
<dbReference type="InterPro" id="IPR038766">
    <property type="entry name" value="Membrane_comp_ABC_pdt"/>
</dbReference>
<dbReference type="GO" id="GO:0005886">
    <property type="term" value="C:plasma membrane"/>
    <property type="evidence" value="ECO:0007669"/>
    <property type="project" value="UniProtKB-SubCell"/>
</dbReference>
<dbReference type="Pfam" id="PF02687">
    <property type="entry name" value="FtsX"/>
    <property type="match status" value="2"/>
</dbReference>
<feature type="transmembrane region" description="Helical" evidence="6">
    <location>
        <begin position="465"/>
        <end position="488"/>
    </location>
</feature>
<feature type="transmembrane region" description="Helical" evidence="6">
    <location>
        <begin position="307"/>
        <end position="328"/>
    </location>
</feature>
<evidence type="ECO:0000256" key="1">
    <source>
        <dbReference type="ARBA" id="ARBA00004651"/>
    </source>
</evidence>
<name>A0A240DZP5_9BURK</name>
<dbReference type="EMBL" id="OANS01000002">
    <property type="protein sequence ID" value="SNX28422.1"/>
    <property type="molecule type" value="Genomic_DNA"/>
</dbReference>
<organism evidence="8 9">
    <name type="scientific">Polynucleobacter meluiroseus</name>
    <dbReference type="NCBI Taxonomy" id="1938814"/>
    <lineage>
        <taxon>Bacteria</taxon>
        <taxon>Pseudomonadati</taxon>
        <taxon>Pseudomonadota</taxon>
        <taxon>Betaproteobacteria</taxon>
        <taxon>Burkholderiales</taxon>
        <taxon>Burkholderiaceae</taxon>
        <taxon>Polynucleobacter</taxon>
    </lineage>
</organism>
<evidence type="ECO:0000256" key="4">
    <source>
        <dbReference type="ARBA" id="ARBA00022989"/>
    </source>
</evidence>
<dbReference type="PANTHER" id="PTHR30287:SF1">
    <property type="entry name" value="INNER MEMBRANE PROTEIN"/>
    <property type="match status" value="1"/>
</dbReference>
<keyword evidence="4 6" id="KW-1133">Transmembrane helix</keyword>
<feature type="transmembrane region" description="Helical" evidence="6">
    <location>
        <begin position="700"/>
        <end position="723"/>
    </location>
</feature>
<feature type="transmembrane region" description="Helical" evidence="6">
    <location>
        <begin position="789"/>
        <end position="811"/>
    </location>
</feature>
<sequence length="827" mass="90251">MLIRFYRQFKRDLRSSELIWLFVALTLSVTALASVNFLTDRLQRAFQFDARQLLAADLLLVSDQVLPPRFLAEAQKRQLQIAQTVVFPSMATVGSHSKLSSLKAVSSNYPLRGKLSVDAMSGAGAQLSSRGPSKGAVWVEPSLLDSLHAHVGDRISLGTQVFLINGVLIRELDRGAGFMNFAPRVMMSDEDLASTGLIGFGSRVTYRLLLAGPDEAIQDYAQWAKQVIESEGLRGLRIETLENAQPLMRKTLERADHFLSLVALLTAMVAAVAIALSARRYVLKQADVCAVMKCFGASQQAILRRQINTLACLGVVAALSGVALGYVAQEILIRLLGNLIIASLPSASLWPIVWSTLFSWCLLVGFAGPALMSLVTVSPIRLVRKEFDGVSIKAIWVAVFGIATCAVLILIAARDWRLAAWVGLVFGAAVLLFSGLAWLALRLLSRLHVQHFAVRFALILQARRASFVIIQVTALGIAIMAFLLIFLLRQDLLMTWQGSIPANAPNRFMINVQADQKQGITQTLLAAAIENPSFYPMIRGRLIAVNQRNITPQDYADDNAQRLIDREFNLSYAQQLPPGNRITAGHWLEGGKPQISLETGVAKTLKLQLGDVMTFEVAGEKISAPVTSLRKLDWGSMRVNFFVIMPPAQLQTLPQSWITAYYQAPQQATLDFELTQAYPNLTVVDVAASLQQIQEVLNHLASALGLLFAFTIVAATLVLVTSISATQDERFRNAALLKAIGASRKTLSQIANAELVMIGLMAGSLAGLAAGGAAWALGRYVLEIEFMAFFKALFLGVVLGVVACLLAGYYFQRKIQNATAVTCLREI</sequence>
<keyword evidence="9" id="KW-1185">Reference proteome</keyword>
<evidence type="ECO:0000256" key="5">
    <source>
        <dbReference type="ARBA" id="ARBA00023136"/>
    </source>
</evidence>
<comment type="subcellular location">
    <subcellularLocation>
        <location evidence="1">Cell membrane</location>
        <topology evidence="1">Multi-pass membrane protein</topology>
    </subcellularLocation>
</comment>
<keyword evidence="2" id="KW-1003">Cell membrane</keyword>
<dbReference type="PANTHER" id="PTHR30287">
    <property type="entry name" value="MEMBRANE COMPONENT OF PREDICTED ABC SUPERFAMILY METABOLITE UPTAKE TRANSPORTER"/>
    <property type="match status" value="1"/>
</dbReference>
<evidence type="ECO:0000256" key="2">
    <source>
        <dbReference type="ARBA" id="ARBA00022475"/>
    </source>
</evidence>
<feature type="domain" description="ABC3 transporter permease C-terminal" evidence="7">
    <location>
        <begin position="706"/>
        <end position="815"/>
    </location>
</feature>
<feature type="domain" description="ABC3 transporter permease C-terminal" evidence="7">
    <location>
        <begin position="261"/>
        <end position="385"/>
    </location>
</feature>
<feature type="transmembrane region" description="Helical" evidence="6">
    <location>
        <begin position="755"/>
        <end position="777"/>
    </location>
</feature>
<evidence type="ECO:0000256" key="3">
    <source>
        <dbReference type="ARBA" id="ARBA00022692"/>
    </source>
</evidence>
<gene>
    <name evidence="8" type="ORF">SAMN06295945_0752</name>
</gene>
<feature type="transmembrane region" description="Helical" evidence="6">
    <location>
        <begin position="419"/>
        <end position="444"/>
    </location>
</feature>
<keyword evidence="3 6" id="KW-0812">Transmembrane</keyword>
<accession>A0A240DZP5</accession>
<proteinExistence type="predicted"/>
<dbReference type="OrthoDB" id="5292592at2"/>
<feature type="transmembrane region" description="Helical" evidence="6">
    <location>
        <begin position="394"/>
        <end position="413"/>
    </location>
</feature>